<dbReference type="InterPro" id="IPR001005">
    <property type="entry name" value="SANT/Myb"/>
</dbReference>
<accession>T0S347</accession>
<dbReference type="Proteomes" id="UP000030762">
    <property type="component" value="Unassembled WGS sequence"/>
</dbReference>
<dbReference type="PROSITE" id="PS50090">
    <property type="entry name" value="MYB_LIKE"/>
    <property type="match status" value="1"/>
</dbReference>
<dbReference type="GeneID" id="19946081"/>
<dbReference type="PROSITE" id="PS51293">
    <property type="entry name" value="SANT"/>
    <property type="match status" value="1"/>
</dbReference>
<keyword evidence="2" id="KW-0238">DNA-binding</keyword>
<dbReference type="InterPro" id="IPR009057">
    <property type="entry name" value="Homeodomain-like_sf"/>
</dbReference>
<dbReference type="PANTHER" id="PTHR12802">
    <property type="entry name" value="SWI/SNF COMPLEX-RELATED"/>
    <property type="match status" value="1"/>
</dbReference>
<feature type="domain" description="HTH myb-type" evidence="8">
    <location>
        <begin position="29"/>
        <end position="83"/>
    </location>
</feature>
<proteinExistence type="predicted"/>
<dbReference type="CDD" id="cd00167">
    <property type="entry name" value="SANT"/>
    <property type="match status" value="1"/>
</dbReference>
<dbReference type="PROSITE" id="PS51294">
    <property type="entry name" value="HTH_MYB"/>
    <property type="match status" value="1"/>
</dbReference>
<protein>
    <submittedName>
        <fullName evidence="9">Uncharacterized protein</fullName>
    </submittedName>
</protein>
<evidence type="ECO:0000259" key="6">
    <source>
        <dbReference type="PROSITE" id="PS50090"/>
    </source>
</evidence>
<keyword evidence="3" id="KW-0804">Transcription</keyword>
<keyword evidence="1" id="KW-0805">Transcription regulation</keyword>
<evidence type="ECO:0000256" key="4">
    <source>
        <dbReference type="ARBA" id="ARBA00023242"/>
    </source>
</evidence>
<dbReference type="RefSeq" id="XP_008609289.1">
    <property type="nucleotide sequence ID" value="XM_008611067.1"/>
</dbReference>
<dbReference type="AlphaFoldDB" id="T0S347"/>
<feature type="domain" description="SANT" evidence="7">
    <location>
        <begin position="32"/>
        <end position="83"/>
    </location>
</feature>
<dbReference type="eggNOG" id="KOG0724">
    <property type="taxonomic scope" value="Eukaryota"/>
</dbReference>
<feature type="region of interest" description="Disordered" evidence="5">
    <location>
        <begin position="94"/>
        <end position="122"/>
    </location>
</feature>
<sequence>MLVGIKTENTLVSMQPAGNTSCAKPPTPKPAHNEGRWTDAEHGLFLDGLRRYGRQWFNVGKVVKTRSVTQIRTHAQKYFAKQEKEVNSMLQTMTTKAKTPRKRADASEAPVVSPLAKRHGSLHHKMSHKTMDGLHVVLLAVEAASSPDFSDRRYVLQSFLKQPMSSVVSSKIKHLINDVAAFVRRREKASDALHLGDMHIAIDSGAYMTVESAVTALLVRLKTLKSTATATLAQQLVLQELPQLFLTNAWPMRPSVPSSPPSVMIPVLNPQPSPMALKLPRLADWAPTSSSAAAFGDDQCIAI</sequence>
<dbReference type="PANTHER" id="PTHR12802:SF173">
    <property type="entry name" value="MYB-LIKE PROTEIN K"/>
    <property type="match status" value="1"/>
</dbReference>
<evidence type="ECO:0000313" key="9">
    <source>
        <dbReference type="EMBL" id="EQC37127.1"/>
    </source>
</evidence>
<dbReference type="Pfam" id="PF00249">
    <property type="entry name" value="Myb_DNA-binding"/>
    <property type="match status" value="1"/>
</dbReference>
<dbReference type="SUPFAM" id="SSF46689">
    <property type="entry name" value="Homeodomain-like"/>
    <property type="match status" value="1"/>
</dbReference>
<dbReference type="STRING" id="1156394.T0S347"/>
<dbReference type="SMART" id="SM00717">
    <property type="entry name" value="SANT"/>
    <property type="match status" value="1"/>
</dbReference>
<feature type="region of interest" description="Disordered" evidence="5">
    <location>
        <begin position="15"/>
        <end position="36"/>
    </location>
</feature>
<evidence type="ECO:0000256" key="2">
    <source>
        <dbReference type="ARBA" id="ARBA00023125"/>
    </source>
</evidence>
<dbReference type="Gene3D" id="1.10.10.60">
    <property type="entry name" value="Homeodomain-like"/>
    <property type="match status" value="1"/>
</dbReference>
<dbReference type="EMBL" id="JH767145">
    <property type="protein sequence ID" value="EQC37127.1"/>
    <property type="molecule type" value="Genomic_DNA"/>
</dbReference>
<dbReference type="OrthoDB" id="118550at2759"/>
<name>T0S347_SAPDV</name>
<dbReference type="VEuPathDB" id="FungiDB:SDRG_05354"/>
<dbReference type="InterPro" id="IPR017930">
    <property type="entry name" value="Myb_dom"/>
</dbReference>
<evidence type="ECO:0000259" key="7">
    <source>
        <dbReference type="PROSITE" id="PS51293"/>
    </source>
</evidence>
<keyword evidence="4" id="KW-0539">Nucleus</keyword>
<evidence type="ECO:0000256" key="1">
    <source>
        <dbReference type="ARBA" id="ARBA00023015"/>
    </source>
</evidence>
<evidence type="ECO:0000256" key="5">
    <source>
        <dbReference type="SAM" id="MobiDB-lite"/>
    </source>
</evidence>
<reference evidence="9 10" key="1">
    <citation type="submission" date="2012-04" db="EMBL/GenBank/DDBJ databases">
        <title>The Genome Sequence of Saprolegnia declina VS20.</title>
        <authorList>
            <consortium name="The Broad Institute Genome Sequencing Platform"/>
            <person name="Russ C."/>
            <person name="Nusbaum C."/>
            <person name="Tyler B."/>
            <person name="van West P."/>
            <person name="Dieguez-Uribeondo J."/>
            <person name="de Bruijn I."/>
            <person name="Tripathy S."/>
            <person name="Jiang R."/>
            <person name="Young S.K."/>
            <person name="Zeng Q."/>
            <person name="Gargeya S."/>
            <person name="Fitzgerald M."/>
            <person name="Haas B."/>
            <person name="Abouelleil A."/>
            <person name="Alvarado L."/>
            <person name="Arachchi H.M."/>
            <person name="Berlin A."/>
            <person name="Chapman S.B."/>
            <person name="Goldberg J."/>
            <person name="Griggs A."/>
            <person name="Gujja S."/>
            <person name="Hansen M."/>
            <person name="Howarth C."/>
            <person name="Imamovic A."/>
            <person name="Larimer J."/>
            <person name="McCowen C."/>
            <person name="Montmayeur A."/>
            <person name="Murphy C."/>
            <person name="Neiman D."/>
            <person name="Pearson M."/>
            <person name="Priest M."/>
            <person name="Roberts A."/>
            <person name="Saif S."/>
            <person name="Shea T."/>
            <person name="Sisk P."/>
            <person name="Sykes S."/>
            <person name="Wortman J."/>
            <person name="Nusbaum C."/>
            <person name="Birren B."/>
        </authorList>
    </citation>
    <scope>NUCLEOTIDE SEQUENCE [LARGE SCALE GENOMIC DNA]</scope>
    <source>
        <strain evidence="9 10">VS20</strain>
    </source>
</reference>
<evidence type="ECO:0000259" key="8">
    <source>
        <dbReference type="PROSITE" id="PS51294"/>
    </source>
</evidence>
<dbReference type="InParanoid" id="T0S347"/>
<dbReference type="GO" id="GO:0003677">
    <property type="term" value="F:DNA binding"/>
    <property type="evidence" value="ECO:0007669"/>
    <property type="project" value="UniProtKB-KW"/>
</dbReference>
<dbReference type="NCBIfam" id="TIGR01557">
    <property type="entry name" value="myb_SHAQKYF"/>
    <property type="match status" value="1"/>
</dbReference>
<dbReference type="InterPro" id="IPR006447">
    <property type="entry name" value="Myb_dom_plants"/>
</dbReference>
<dbReference type="InterPro" id="IPR017884">
    <property type="entry name" value="SANT_dom"/>
</dbReference>
<evidence type="ECO:0000256" key="3">
    <source>
        <dbReference type="ARBA" id="ARBA00023163"/>
    </source>
</evidence>
<organism evidence="9 10">
    <name type="scientific">Saprolegnia diclina (strain VS20)</name>
    <dbReference type="NCBI Taxonomy" id="1156394"/>
    <lineage>
        <taxon>Eukaryota</taxon>
        <taxon>Sar</taxon>
        <taxon>Stramenopiles</taxon>
        <taxon>Oomycota</taxon>
        <taxon>Saprolegniomycetes</taxon>
        <taxon>Saprolegniales</taxon>
        <taxon>Saprolegniaceae</taxon>
        <taxon>Saprolegnia</taxon>
    </lineage>
</organism>
<keyword evidence="10" id="KW-1185">Reference proteome</keyword>
<feature type="domain" description="Myb-like" evidence="6">
    <location>
        <begin position="29"/>
        <end position="79"/>
    </location>
</feature>
<gene>
    <name evidence="9" type="ORF">SDRG_05354</name>
</gene>
<evidence type="ECO:0000313" key="10">
    <source>
        <dbReference type="Proteomes" id="UP000030762"/>
    </source>
</evidence>